<dbReference type="Pfam" id="PF08852">
    <property type="entry name" value="DUF1822"/>
    <property type="match status" value="1"/>
</dbReference>
<keyword evidence="1" id="KW-0614">Plasmid</keyword>
<reference evidence="1 2" key="1">
    <citation type="submission" date="2017-06" db="EMBL/GenBank/DDBJ databases">
        <title>Genome sequencing of cyanobaciteial culture collection at National Institute for Environmental Studies (NIES).</title>
        <authorList>
            <person name="Hirose Y."/>
            <person name="Shimura Y."/>
            <person name="Fujisawa T."/>
            <person name="Nakamura Y."/>
            <person name="Kawachi M."/>
        </authorList>
    </citation>
    <scope>NUCLEOTIDE SEQUENCE [LARGE SCALE GENOMIC DNA]</scope>
    <source>
        <strain evidence="1 2">NIES-2135</strain>
        <plasmid evidence="2">Plasmid Plasmid1 dna</plasmid>
    </source>
</reference>
<evidence type="ECO:0000313" key="1">
    <source>
        <dbReference type="EMBL" id="BAY59206.1"/>
    </source>
</evidence>
<organism evidence="1 2">
    <name type="scientific">Leptolyngbya boryana NIES-2135</name>
    <dbReference type="NCBI Taxonomy" id="1973484"/>
    <lineage>
        <taxon>Bacteria</taxon>
        <taxon>Bacillati</taxon>
        <taxon>Cyanobacteriota</taxon>
        <taxon>Cyanophyceae</taxon>
        <taxon>Leptolyngbyales</taxon>
        <taxon>Leptolyngbyaceae</taxon>
        <taxon>Leptolyngbya group</taxon>
        <taxon>Leptolyngbya</taxon>
    </lineage>
</organism>
<evidence type="ECO:0000313" key="2">
    <source>
        <dbReference type="Proteomes" id="UP000217895"/>
    </source>
</evidence>
<sequence length="171" mass="19760">MQYTDSLAQPMVPIEPSLHHKVLTLSTLDQTLNPQVQYQLYLNHIALEMGFDWLSDDLMPYPTIPYQNWKQVDGSALRFRSRKTVVIIPGDTIDAKTMSIPDYWLSGTNQGDYFLWIQIDCNELWLKFFGFIDRKTVEQSPYNSEKESYTVQSNNLVADIAVLSIINQICC</sequence>
<geneLocation type="plasmid" evidence="1">
    <name>plasmid1</name>
</geneLocation>
<dbReference type="EMBL" id="AP018204">
    <property type="protein sequence ID" value="BAY59206.1"/>
    <property type="molecule type" value="Genomic_DNA"/>
</dbReference>
<dbReference type="AlphaFoldDB" id="A0A1Z4JR55"/>
<accession>A0A1Z4JR55</accession>
<proteinExistence type="predicted"/>
<dbReference type="Proteomes" id="UP000217895">
    <property type="component" value="Plasmid Plasmid1 dna"/>
</dbReference>
<dbReference type="InterPro" id="IPR014951">
    <property type="entry name" value="DUF1822"/>
</dbReference>
<keyword evidence="2" id="KW-1185">Reference proteome</keyword>
<protein>
    <submittedName>
        <fullName evidence="1">Uncharacterized protein</fullName>
    </submittedName>
</protein>
<name>A0A1Z4JR55_LEPBY</name>
<gene>
    <name evidence="1" type="ORF">NIES2135_60830</name>
</gene>